<dbReference type="Pfam" id="PF00205">
    <property type="entry name" value="TPP_enzyme_M"/>
    <property type="match status" value="1"/>
</dbReference>
<reference evidence="8 9" key="2">
    <citation type="journal article" date="2016" name="Genome Announc.">
        <title>Complete Genome Sequences of Two Interactive Moderate Thermophiles, Paenibacillus napthalenovorans 32O-Y and Paenibacillus sp. 32O-W.</title>
        <authorList>
            <person name="Butler R.R.III."/>
            <person name="Wang J."/>
            <person name="Stark B.C."/>
            <person name="Pombert J.F."/>
        </authorList>
    </citation>
    <scope>NUCLEOTIDE SEQUENCE [LARGE SCALE GENOMIC DNA]</scope>
    <source>
        <strain evidence="8 9">32O-Y</strain>
    </source>
</reference>
<evidence type="ECO:0000259" key="5">
    <source>
        <dbReference type="Pfam" id="PF00205"/>
    </source>
</evidence>
<dbReference type="InterPro" id="IPR011766">
    <property type="entry name" value="TPP_enzyme_TPP-bd"/>
</dbReference>
<dbReference type="InterPro" id="IPR029035">
    <property type="entry name" value="DHS-like_NAD/FAD-binding_dom"/>
</dbReference>
<dbReference type="OrthoDB" id="4494979at2"/>
<dbReference type="Pfam" id="PF02776">
    <property type="entry name" value="TPP_enzyme_N"/>
    <property type="match status" value="1"/>
</dbReference>
<dbReference type="KEGG" id="pnp:IJ22_07760"/>
<dbReference type="SUPFAM" id="SSF52518">
    <property type="entry name" value="Thiamin diphosphate-binding fold (THDP-binding)"/>
    <property type="match status" value="2"/>
</dbReference>
<dbReference type="GO" id="GO:0030976">
    <property type="term" value="F:thiamine pyrophosphate binding"/>
    <property type="evidence" value="ECO:0007669"/>
    <property type="project" value="InterPro"/>
</dbReference>
<dbReference type="Proteomes" id="UP000061660">
    <property type="component" value="Chromosome"/>
</dbReference>
<gene>
    <name evidence="8" type="ORF">IJ22_07760</name>
</gene>
<dbReference type="EMBL" id="CP013652">
    <property type="protein sequence ID" value="ALS21160.1"/>
    <property type="molecule type" value="Genomic_DNA"/>
</dbReference>
<comment type="similarity">
    <text evidence="2 4">Belongs to the TPP enzyme family.</text>
</comment>
<dbReference type="SUPFAM" id="SSF52467">
    <property type="entry name" value="DHS-like NAD/FAD-binding domain"/>
    <property type="match status" value="1"/>
</dbReference>
<accession>A0A0U2U4A9</accession>
<dbReference type="InterPro" id="IPR000399">
    <property type="entry name" value="TPP-bd_CS"/>
</dbReference>
<evidence type="ECO:0000256" key="4">
    <source>
        <dbReference type="RuleBase" id="RU362132"/>
    </source>
</evidence>
<keyword evidence="3 4" id="KW-0786">Thiamine pyrophosphate</keyword>
<dbReference type="CDD" id="cd07035">
    <property type="entry name" value="TPP_PYR_POX_like"/>
    <property type="match status" value="1"/>
</dbReference>
<keyword evidence="9" id="KW-1185">Reference proteome</keyword>
<dbReference type="STRING" id="162209.IJ22_07760"/>
<comment type="cofactor">
    <cofactor evidence="1">
        <name>thiamine diphosphate</name>
        <dbReference type="ChEBI" id="CHEBI:58937"/>
    </cofactor>
</comment>
<evidence type="ECO:0000256" key="3">
    <source>
        <dbReference type="ARBA" id="ARBA00023052"/>
    </source>
</evidence>
<dbReference type="PANTHER" id="PTHR18968:SF13">
    <property type="entry name" value="ACETOLACTATE SYNTHASE CATALYTIC SUBUNIT, MITOCHONDRIAL"/>
    <property type="match status" value="1"/>
</dbReference>
<dbReference type="Gene3D" id="3.40.50.1220">
    <property type="entry name" value="TPP-binding domain"/>
    <property type="match status" value="1"/>
</dbReference>
<dbReference type="Pfam" id="PF02775">
    <property type="entry name" value="TPP_enzyme_C"/>
    <property type="match status" value="1"/>
</dbReference>
<proteinExistence type="inferred from homology"/>
<evidence type="ECO:0000313" key="9">
    <source>
        <dbReference type="Proteomes" id="UP000061660"/>
    </source>
</evidence>
<dbReference type="GO" id="GO:0003984">
    <property type="term" value="F:acetolactate synthase activity"/>
    <property type="evidence" value="ECO:0007669"/>
    <property type="project" value="TreeGrafter"/>
</dbReference>
<dbReference type="GO" id="GO:0005948">
    <property type="term" value="C:acetolactate synthase complex"/>
    <property type="evidence" value="ECO:0007669"/>
    <property type="project" value="TreeGrafter"/>
</dbReference>
<reference evidence="9" key="1">
    <citation type="submission" date="2015-12" db="EMBL/GenBank/DDBJ databases">
        <title>Complete genome sequences of two moderately thermophilic Paenibacillus species.</title>
        <authorList>
            <person name="Butler R.III."/>
            <person name="Wang J."/>
            <person name="Stark B.C."/>
            <person name="Pombert J.-F."/>
        </authorList>
    </citation>
    <scope>NUCLEOTIDE SEQUENCE [LARGE SCALE GENOMIC DNA]</scope>
    <source>
        <strain evidence="9">32O-Y</strain>
    </source>
</reference>
<dbReference type="PANTHER" id="PTHR18968">
    <property type="entry name" value="THIAMINE PYROPHOSPHATE ENZYMES"/>
    <property type="match status" value="1"/>
</dbReference>
<sequence length="583" mass="62431">MTENPKTLKSGSITKECSTMDGLCQILEEIDAEYVFGIPGGYMGKLYDALYESPKVKPILVRHEQIASIMAEVFGRLTGKPGVFTAQGAWTLSNGLMGPLEAVQGSSPMLILTDMTDNFPYSHHGSYQAGTGEYGGYDIKKVLDAVTKYATAVYGPEQALQSVQLAVKHAVSGNPGPVGVVFHSSAINGKIKPDSSPIIYHSRRYLVNDKKGETHDKIKQACQVLSGAKRPFIIAGNGVHGSKAYAELQTFAEMIGAPVGTTAQGKSAIAETHPNAVGVLGNWGQDAANELLSEADVILAVGSRLAPTDTCNETTKLIDPSRQTIIQIDIEAKHASWVYPVDIPLIGDAKIILNQLIDTITPLDAGELQARTEKIKACKLANRYMVCDEMESDAIPILPQRLVKELQEAVDEDTVITLDAGENRVFMTHFFKSKAAGSIIPPASAGGMGYAMPAALAVKLVKPQSKVVAVTGDGGFAMTMNALITSVQYTIPFVTIIFNNSALGWVKNAQHGRIIASEYDNCNFADMAKAMGCDGIRVENPDELVGVIKRALASGRTTVIDVATTDRESYKKVMSAMAVSLED</sequence>
<dbReference type="GO" id="GO:0009097">
    <property type="term" value="P:isoleucine biosynthetic process"/>
    <property type="evidence" value="ECO:0007669"/>
    <property type="project" value="TreeGrafter"/>
</dbReference>
<evidence type="ECO:0000259" key="6">
    <source>
        <dbReference type="Pfam" id="PF02775"/>
    </source>
</evidence>
<feature type="domain" description="Thiamine pyrophosphate enzyme TPP-binding" evidence="6">
    <location>
        <begin position="419"/>
        <end position="562"/>
    </location>
</feature>
<dbReference type="InterPro" id="IPR045229">
    <property type="entry name" value="TPP_enz"/>
</dbReference>
<dbReference type="InterPro" id="IPR029061">
    <property type="entry name" value="THDP-binding"/>
</dbReference>
<evidence type="ECO:0000256" key="2">
    <source>
        <dbReference type="ARBA" id="ARBA00007812"/>
    </source>
</evidence>
<evidence type="ECO:0000256" key="1">
    <source>
        <dbReference type="ARBA" id="ARBA00001964"/>
    </source>
</evidence>
<dbReference type="Gene3D" id="3.40.50.970">
    <property type="match status" value="2"/>
</dbReference>
<organism evidence="8 9">
    <name type="scientific">Paenibacillus naphthalenovorans</name>
    <dbReference type="NCBI Taxonomy" id="162209"/>
    <lineage>
        <taxon>Bacteria</taxon>
        <taxon>Bacillati</taxon>
        <taxon>Bacillota</taxon>
        <taxon>Bacilli</taxon>
        <taxon>Bacillales</taxon>
        <taxon>Paenibacillaceae</taxon>
        <taxon>Paenibacillus</taxon>
    </lineage>
</organism>
<dbReference type="GO" id="GO:0000287">
    <property type="term" value="F:magnesium ion binding"/>
    <property type="evidence" value="ECO:0007669"/>
    <property type="project" value="InterPro"/>
</dbReference>
<dbReference type="PROSITE" id="PS00187">
    <property type="entry name" value="TPP_ENZYMES"/>
    <property type="match status" value="1"/>
</dbReference>
<dbReference type="InterPro" id="IPR012001">
    <property type="entry name" value="Thiamin_PyroP_enz_TPP-bd_dom"/>
</dbReference>
<name>A0A0U2U4A9_9BACL</name>
<dbReference type="GO" id="GO:0009099">
    <property type="term" value="P:L-valine biosynthetic process"/>
    <property type="evidence" value="ECO:0007669"/>
    <property type="project" value="TreeGrafter"/>
</dbReference>
<protein>
    <submittedName>
        <fullName evidence="8">Acetolactate synthase</fullName>
    </submittedName>
</protein>
<evidence type="ECO:0000313" key="8">
    <source>
        <dbReference type="EMBL" id="ALS21160.1"/>
    </source>
</evidence>
<feature type="domain" description="Thiamine pyrophosphate enzyme N-terminal TPP-binding" evidence="7">
    <location>
        <begin position="21"/>
        <end position="114"/>
    </location>
</feature>
<evidence type="ECO:0000259" key="7">
    <source>
        <dbReference type="Pfam" id="PF02776"/>
    </source>
</evidence>
<dbReference type="GO" id="GO:0050660">
    <property type="term" value="F:flavin adenine dinucleotide binding"/>
    <property type="evidence" value="ECO:0007669"/>
    <property type="project" value="TreeGrafter"/>
</dbReference>
<dbReference type="AlphaFoldDB" id="A0A0U2U4A9"/>
<dbReference type="InterPro" id="IPR012000">
    <property type="entry name" value="Thiamin_PyroP_enz_cen_dom"/>
</dbReference>
<dbReference type="PATRIC" id="fig|162209.4.peg.829"/>
<dbReference type="RefSeq" id="WP_062407354.1">
    <property type="nucleotide sequence ID" value="NZ_CP013652.1"/>
</dbReference>
<dbReference type="CDD" id="cd00568">
    <property type="entry name" value="TPP_enzymes"/>
    <property type="match status" value="1"/>
</dbReference>
<feature type="domain" description="Thiamine pyrophosphate enzyme central" evidence="5">
    <location>
        <begin position="218"/>
        <end position="356"/>
    </location>
</feature>